<evidence type="ECO:0000256" key="1">
    <source>
        <dbReference type="ARBA" id="ARBA00003791"/>
    </source>
</evidence>
<comment type="function">
    <text evidence="1 14">Catalyzes the condensation of iminoaspartate with dihydroxyacetone phosphate to form quinolinate.</text>
</comment>
<dbReference type="GO" id="GO:0034628">
    <property type="term" value="P:'de novo' NAD+ biosynthetic process from L-aspartate"/>
    <property type="evidence" value="ECO:0007669"/>
    <property type="project" value="TreeGrafter"/>
</dbReference>
<keyword evidence="5 14" id="KW-0004">4Fe-4S</keyword>
<dbReference type="Gene3D" id="3.40.50.10800">
    <property type="entry name" value="NadA-like"/>
    <property type="match status" value="3"/>
</dbReference>
<evidence type="ECO:0000256" key="12">
    <source>
        <dbReference type="ARBA" id="ARBA00050125"/>
    </source>
</evidence>
<dbReference type="RefSeq" id="WP_146381413.1">
    <property type="nucleotide sequence ID" value="NZ_VOEJ01000003.1"/>
</dbReference>
<keyword evidence="11 14" id="KW-0411">Iron-sulfur</keyword>
<keyword evidence="8 14" id="KW-0808">Transferase</keyword>
<evidence type="ECO:0000256" key="13">
    <source>
        <dbReference type="ARBA" id="ARBA00073059"/>
    </source>
</evidence>
<evidence type="ECO:0000256" key="11">
    <source>
        <dbReference type="ARBA" id="ARBA00023014"/>
    </source>
</evidence>
<dbReference type="InterPro" id="IPR036094">
    <property type="entry name" value="NadA_sf"/>
</dbReference>
<evidence type="ECO:0000256" key="6">
    <source>
        <dbReference type="ARBA" id="ARBA00022490"/>
    </source>
</evidence>
<evidence type="ECO:0000313" key="16">
    <source>
        <dbReference type="Proteomes" id="UP000320042"/>
    </source>
</evidence>
<dbReference type="EC" id="2.5.1.72" evidence="4 14"/>
<dbReference type="GO" id="GO:0005829">
    <property type="term" value="C:cytosol"/>
    <property type="evidence" value="ECO:0007669"/>
    <property type="project" value="TreeGrafter"/>
</dbReference>
<dbReference type="FunFam" id="3.40.50.10800:FF:000001">
    <property type="entry name" value="Quinolinate synthase A"/>
    <property type="match status" value="1"/>
</dbReference>
<dbReference type="FunFam" id="3.40.50.10800:FF:000003">
    <property type="entry name" value="Quinolinate synthase A"/>
    <property type="match status" value="1"/>
</dbReference>
<dbReference type="EMBL" id="VOEJ01000003">
    <property type="protein sequence ID" value="TWR29857.1"/>
    <property type="molecule type" value="Genomic_DNA"/>
</dbReference>
<keyword evidence="10 14" id="KW-0408">Iron</keyword>
<evidence type="ECO:0000256" key="7">
    <source>
        <dbReference type="ARBA" id="ARBA00022642"/>
    </source>
</evidence>
<evidence type="ECO:0000256" key="5">
    <source>
        <dbReference type="ARBA" id="ARBA00022485"/>
    </source>
</evidence>
<organism evidence="15 16">
    <name type="scientific">Mucilaginibacter pallidiroseus</name>
    <dbReference type="NCBI Taxonomy" id="2599295"/>
    <lineage>
        <taxon>Bacteria</taxon>
        <taxon>Pseudomonadati</taxon>
        <taxon>Bacteroidota</taxon>
        <taxon>Sphingobacteriia</taxon>
        <taxon>Sphingobacteriales</taxon>
        <taxon>Sphingobacteriaceae</taxon>
        <taxon>Mucilaginibacter</taxon>
    </lineage>
</organism>
<dbReference type="OrthoDB" id="9801204at2"/>
<gene>
    <name evidence="14 15" type="primary">nadA</name>
    <name evidence="15" type="ORF">FPZ43_08375</name>
</gene>
<comment type="cofactor">
    <cofactor evidence="14">
        <name>[4Fe-4S] cluster</name>
        <dbReference type="ChEBI" id="CHEBI:49883"/>
    </cofactor>
    <text evidence="14">Binds 1 [4Fe-4S] cluster per subunit.</text>
</comment>
<dbReference type="NCBIfam" id="NF006879">
    <property type="entry name" value="PRK09375.1-4"/>
    <property type="match status" value="1"/>
</dbReference>
<dbReference type="GO" id="GO:0051539">
    <property type="term" value="F:4 iron, 4 sulfur cluster binding"/>
    <property type="evidence" value="ECO:0007669"/>
    <property type="project" value="UniProtKB-KW"/>
</dbReference>
<feature type="binding site" evidence="14">
    <location>
        <position position="58"/>
    </location>
    <ligand>
        <name>iminosuccinate</name>
        <dbReference type="ChEBI" id="CHEBI:77875"/>
    </ligand>
</feature>
<evidence type="ECO:0000256" key="8">
    <source>
        <dbReference type="ARBA" id="ARBA00022679"/>
    </source>
</evidence>
<feature type="binding site" evidence="14">
    <location>
        <position position="41"/>
    </location>
    <ligand>
        <name>iminosuccinate</name>
        <dbReference type="ChEBI" id="CHEBI:77875"/>
    </ligand>
</feature>
<accession>A0A563UER1</accession>
<comment type="pathway">
    <text evidence="3 14">Cofactor biosynthesis; NAD(+) biosynthesis; quinolinate from iminoaspartate: step 1/1.</text>
</comment>
<comment type="caution">
    <text evidence="15">The sequence shown here is derived from an EMBL/GenBank/DDBJ whole genome shotgun (WGS) entry which is preliminary data.</text>
</comment>
<evidence type="ECO:0000256" key="10">
    <source>
        <dbReference type="ARBA" id="ARBA00023004"/>
    </source>
</evidence>
<dbReference type="PANTHER" id="PTHR30573:SF0">
    <property type="entry name" value="QUINOLINATE SYNTHASE, CHLOROPLASTIC"/>
    <property type="match status" value="1"/>
</dbReference>
<dbReference type="InterPro" id="IPR003473">
    <property type="entry name" value="NadA"/>
</dbReference>
<feature type="binding site" evidence="14">
    <location>
        <position position="232"/>
    </location>
    <ligand>
        <name>iminosuccinate</name>
        <dbReference type="ChEBI" id="CHEBI:77875"/>
    </ligand>
</feature>
<dbReference type="HAMAP" id="MF_00568">
    <property type="entry name" value="NadA_type2"/>
    <property type="match status" value="1"/>
</dbReference>
<dbReference type="UniPathway" id="UPA00253">
    <property type="reaction ID" value="UER00327"/>
</dbReference>
<feature type="binding site" evidence="14">
    <location>
        <position position="103"/>
    </location>
    <ligand>
        <name>[4Fe-4S] cluster</name>
        <dbReference type="ChEBI" id="CHEBI:49883"/>
    </ligand>
</feature>
<dbReference type="NCBIfam" id="TIGR00550">
    <property type="entry name" value="nadA"/>
    <property type="match status" value="1"/>
</dbReference>
<evidence type="ECO:0000256" key="14">
    <source>
        <dbReference type="HAMAP-Rule" id="MF_00568"/>
    </source>
</evidence>
<keyword evidence="6 14" id="KW-0963">Cytoplasm</keyword>
<feature type="binding site" evidence="14">
    <location>
        <begin position="129"/>
        <end position="131"/>
    </location>
    <ligand>
        <name>iminosuccinate</name>
        <dbReference type="ChEBI" id="CHEBI:77875"/>
    </ligand>
</feature>
<dbReference type="InterPro" id="IPR023066">
    <property type="entry name" value="Quinolinate_synth_type2"/>
</dbReference>
<keyword evidence="7 14" id="KW-0662">Pyridine nucleotide biosynthesis</keyword>
<protein>
    <recommendedName>
        <fullName evidence="13 14">Quinolinate synthase</fullName>
        <ecNumber evidence="4 14">2.5.1.72</ecNumber>
    </recommendedName>
</protein>
<comment type="subcellular location">
    <subcellularLocation>
        <location evidence="2 14">Cytoplasm</location>
    </subcellularLocation>
</comment>
<dbReference type="Proteomes" id="UP000320042">
    <property type="component" value="Unassembled WGS sequence"/>
</dbReference>
<evidence type="ECO:0000256" key="3">
    <source>
        <dbReference type="ARBA" id="ARBA00005065"/>
    </source>
</evidence>
<name>A0A563UER1_9SPHI</name>
<dbReference type="PANTHER" id="PTHR30573">
    <property type="entry name" value="QUINOLINATE SYNTHETASE A"/>
    <property type="match status" value="1"/>
</dbReference>
<dbReference type="NCBIfam" id="NF006878">
    <property type="entry name" value="PRK09375.1-2"/>
    <property type="match status" value="1"/>
</dbReference>
<dbReference type="SUPFAM" id="SSF142754">
    <property type="entry name" value="NadA-like"/>
    <property type="match status" value="1"/>
</dbReference>
<reference evidence="15 16" key="1">
    <citation type="submission" date="2019-07" db="EMBL/GenBank/DDBJ databases">
        <authorList>
            <person name="Kim J."/>
        </authorList>
    </citation>
    <scope>NUCLEOTIDE SEQUENCE [LARGE SCALE GENOMIC DNA]</scope>
    <source>
        <strain evidence="16">dk17</strain>
    </source>
</reference>
<comment type="similarity">
    <text evidence="14">Belongs to the quinolinate synthase family. Type 2 subfamily.</text>
</comment>
<feature type="binding site" evidence="14">
    <location>
        <begin position="215"/>
        <end position="217"/>
    </location>
    <ligand>
        <name>iminosuccinate</name>
        <dbReference type="ChEBI" id="CHEBI:77875"/>
    </ligand>
</feature>
<dbReference type="Pfam" id="PF02445">
    <property type="entry name" value="NadA"/>
    <property type="match status" value="1"/>
</dbReference>
<evidence type="ECO:0000256" key="4">
    <source>
        <dbReference type="ARBA" id="ARBA00012669"/>
    </source>
</evidence>
<feature type="binding site" evidence="14">
    <location>
        <position position="189"/>
    </location>
    <ligand>
        <name>[4Fe-4S] cluster</name>
        <dbReference type="ChEBI" id="CHEBI:49883"/>
    </ligand>
</feature>
<comment type="catalytic activity">
    <reaction evidence="12">
        <text>iminosuccinate + dihydroxyacetone phosphate = quinolinate + phosphate + 2 H2O + H(+)</text>
        <dbReference type="Rhea" id="RHEA:25888"/>
        <dbReference type="ChEBI" id="CHEBI:15377"/>
        <dbReference type="ChEBI" id="CHEBI:15378"/>
        <dbReference type="ChEBI" id="CHEBI:29959"/>
        <dbReference type="ChEBI" id="CHEBI:43474"/>
        <dbReference type="ChEBI" id="CHEBI:57642"/>
        <dbReference type="ChEBI" id="CHEBI:77875"/>
        <dbReference type="EC" id="2.5.1.72"/>
    </reaction>
    <physiologicalReaction direction="left-to-right" evidence="12">
        <dbReference type="Rhea" id="RHEA:25889"/>
    </physiologicalReaction>
</comment>
<evidence type="ECO:0000256" key="2">
    <source>
        <dbReference type="ARBA" id="ARBA00004496"/>
    </source>
</evidence>
<proteinExistence type="inferred from homology"/>
<dbReference type="GO" id="GO:0046872">
    <property type="term" value="F:metal ion binding"/>
    <property type="evidence" value="ECO:0007669"/>
    <property type="project" value="UniProtKB-KW"/>
</dbReference>
<keyword evidence="9 14" id="KW-0479">Metal-binding</keyword>
<keyword evidence="16" id="KW-1185">Reference proteome</keyword>
<dbReference type="GO" id="GO:0008987">
    <property type="term" value="F:quinolinate synthetase A activity"/>
    <property type="evidence" value="ECO:0007669"/>
    <property type="project" value="UniProtKB-UniRule"/>
</dbReference>
<evidence type="ECO:0000256" key="9">
    <source>
        <dbReference type="ARBA" id="ARBA00022723"/>
    </source>
</evidence>
<feature type="binding site" evidence="14">
    <location>
        <position position="282"/>
    </location>
    <ligand>
        <name>[4Fe-4S] cluster</name>
        <dbReference type="ChEBI" id="CHEBI:49883"/>
    </ligand>
</feature>
<sequence length="330" mass="36684">MDIFEEINVKGFHDEEIDASLDLFAEIEKLKKEKNAVILAHYYQEGDIQDIADYIGDSLGLSQQAAKTDADIIVFAGVHFMAETAKILSPNKKVLLPDVKAGCSLADSCPPHLFKKFKEKYPDHLVITYVNCTAELKALSDIVCTSSNAVQIVESLPKDQKIIFGPDRNLGAWVAKKTGRDLVLWNGACMVHEIFSREKITKLKERYPDAKILAHPECEEVILETADFIGSTTGILKYATNSPAKEFIVATESGIMHQMIKDNPDKTFIPAPPNNNCACNDCPHMKRNTLEKLYLCLKNEMPEVTVPAHIIADAVKPIERMLEISANLGL</sequence>
<evidence type="ECO:0000313" key="15">
    <source>
        <dbReference type="EMBL" id="TWR29857.1"/>
    </source>
</evidence>
<feature type="binding site" evidence="14">
    <location>
        <position position="146"/>
    </location>
    <ligand>
        <name>iminosuccinate</name>
        <dbReference type="ChEBI" id="CHEBI:77875"/>
    </ligand>
</feature>
<dbReference type="AlphaFoldDB" id="A0A563UER1"/>